<organism evidence="1">
    <name type="scientific">Tanacetum cinerariifolium</name>
    <name type="common">Dalmatian daisy</name>
    <name type="synonym">Chrysanthemum cinerariifolium</name>
    <dbReference type="NCBI Taxonomy" id="118510"/>
    <lineage>
        <taxon>Eukaryota</taxon>
        <taxon>Viridiplantae</taxon>
        <taxon>Streptophyta</taxon>
        <taxon>Embryophyta</taxon>
        <taxon>Tracheophyta</taxon>
        <taxon>Spermatophyta</taxon>
        <taxon>Magnoliopsida</taxon>
        <taxon>eudicotyledons</taxon>
        <taxon>Gunneridae</taxon>
        <taxon>Pentapetalae</taxon>
        <taxon>asterids</taxon>
        <taxon>campanulids</taxon>
        <taxon>Asterales</taxon>
        <taxon>Asteraceae</taxon>
        <taxon>Asteroideae</taxon>
        <taxon>Anthemideae</taxon>
        <taxon>Anthemidinae</taxon>
        <taxon>Tanacetum</taxon>
    </lineage>
</organism>
<accession>A0A699HRR9</accession>
<gene>
    <name evidence="1" type="ORF">Tci_437387</name>
</gene>
<protein>
    <submittedName>
        <fullName evidence="1">Putative tRNA pseudouridine synthase Pus10</fullName>
    </submittedName>
</protein>
<dbReference type="AlphaFoldDB" id="A0A699HRR9"/>
<evidence type="ECO:0000313" key="1">
    <source>
        <dbReference type="EMBL" id="GEY65413.1"/>
    </source>
</evidence>
<comment type="caution">
    <text evidence="1">The sequence shown here is derived from an EMBL/GenBank/DDBJ whole genome shotgun (WGS) entry which is preliminary data.</text>
</comment>
<sequence>MRDLCLIRKGEAEKQKQYAALVWISHDIKDDGLLALSSLKDLVIKFKWLNGEIPAICDVPLNSSEL</sequence>
<proteinExistence type="predicted"/>
<dbReference type="EMBL" id="BKCJ010197274">
    <property type="protein sequence ID" value="GEY65413.1"/>
    <property type="molecule type" value="Genomic_DNA"/>
</dbReference>
<reference evidence="1" key="1">
    <citation type="journal article" date="2019" name="Sci. Rep.">
        <title>Draft genome of Tanacetum cinerariifolium, the natural source of mosquito coil.</title>
        <authorList>
            <person name="Yamashiro T."/>
            <person name="Shiraishi A."/>
            <person name="Satake H."/>
            <person name="Nakayama K."/>
        </authorList>
    </citation>
    <scope>NUCLEOTIDE SEQUENCE</scope>
</reference>
<name>A0A699HRR9_TANCI</name>